<accession>A0A151GIQ1</accession>
<protein>
    <recommendedName>
        <fullName evidence="4">O-methyltransferase C-terminal domain-containing protein</fullName>
    </recommendedName>
</protein>
<dbReference type="InterPro" id="IPR029063">
    <property type="entry name" value="SAM-dependent_MTases_sf"/>
</dbReference>
<dbReference type="GO" id="GO:0032259">
    <property type="term" value="P:methylation"/>
    <property type="evidence" value="ECO:0007669"/>
    <property type="project" value="UniProtKB-KW"/>
</dbReference>
<dbReference type="SUPFAM" id="SSF53335">
    <property type="entry name" value="S-adenosyl-L-methionine-dependent methyltransferases"/>
    <property type="match status" value="1"/>
</dbReference>
<dbReference type="InterPro" id="IPR001077">
    <property type="entry name" value="COMT_C"/>
</dbReference>
<dbReference type="GO" id="GO:0008171">
    <property type="term" value="F:O-methyltransferase activity"/>
    <property type="evidence" value="ECO:0007669"/>
    <property type="project" value="InterPro"/>
</dbReference>
<comment type="caution">
    <text evidence="5">The sequence shown here is derived from an EMBL/GenBank/DDBJ whole genome shotgun (WGS) entry which is preliminary data.</text>
</comment>
<keyword evidence="6" id="KW-1185">Reference proteome</keyword>
<dbReference type="PANTHER" id="PTHR43712">
    <property type="entry name" value="PUTATIVE (AFU_ORTHOLOGUE AFUA_4G14580)-RELATED"/>
    <property type="match status" value="1"/>
</dbReference>
<dbReference type="PANTHER" id="PTHR43712:SF16">
    <property type="entry name" value="O-METHYLTRANSFERASE ELCB"/>
    <property type="match status" value="1"/>
</dbReference>
<keyword evidence="2" id="KW-0808">Transferase</keyword>
<evidence type="ECO:0000313" key="6">
    <source>
        <dbReference type="Proteomes" id="UP000076580"/>
    </source>
</evidence>
<dbReference type="RefSeq" id="XP_040656311.1">
    <property type="nucleotide sequence ID" value="XM_040801278.1"/>
</dbReference>
<evidence type="ECO:0000313" key="5">
    <source>
        <dbReference type="EMBL" id="KYK56959.1"/>
    </source>
</evidence>
<evidence type="ECO:0000259" key="4">
    <source>
        <dbReference type="Pfam" id="PF00891"/>
    </source>
</evidence>
<proteinExistence type="predicted"/>
<dbReference type="Pfam" id="PF00891">
    <property type="entry name" value="Methyltransf_2"/>
    <property type="match status" value="1"/>
</dbReference>
<evidence type="ECO:0000256" key="3">
    <source>
        <dbReference type="ARBA" id="ARBA00022691"/>
    </source>
</evidence>
<dbReference type="SUPFAM" id="SSF46785">
    <property type="entry name" value="Winged helix' DNA-binding domain"/>
    <property type="match status" value="1"/>
</dbReference>
<dbReference type="InterPro" id="IPR036390">
    <property type="entry name" value="WH_DNA-bd_sf"/>
</dbReference>
<dbReference type="Gene3D" id="3.40.50.150">
    <property type="entry name" value="Vaccinia Virus protein VP39"/>
    <property type="match status" value="1"/>
</dbReference>
<dbReference type="InterPro" id="IPR036388">
    <property type="entry name" value="WH-like_DNA-bd_sf"/>
</dbReference>
<dbReference type="Gene3D" id="1.10.10.10">
    <property type="entry name" value="Winged helix-like DNA-binding domain superfamily/Winged helix DNA-binding domain"/>
    <property type="match status" value="1"/>
</dbReference>
<dbReference type="PROSITE" id="PS51683">
    <property type="entry name" value="SAM_OMT_II"/>
    <property type="match status" value="1"/>
</dbReference>
<evidence type="ECO:0000256" key="2">
    <source>
        <dbReference type="ARBA" id="ARBA00022679"/>
    </source>
</evidence>
<feature type="domain" description="O-methyltransferase C-terminal" evidence="4">
    <location>
        <begin position="254"/>
        <end position="398"/>
    </location>
</feature>
<organism evidence="5 6">
    <name type="scientific">Drechmeria coniospora</name>
    <name type="common">Nematophagous fungus</name>
    <name type="synonym">Meria coniospora</name>
    <dbReference type="NCBI Taxonomy" id="98403"/>
    <lineage>
        <taxon>Eukaryota</taxon>
        <taxon>Fungi</taxon>
        <taxon>Dikarya</taxon>
        <taxon>Ascomycota</taxon>
        <taxon>Pezizomycotina</taxon>
        <taxon>Sordariomycetes</taxon>
        <taxon>Hypocreomycetidae</taxon>
        <taxon>Hypocreales</taxon>
        <taxon>Ophiocordycipitaceae</taxon>
        <taxon>Drechmeria</taxon>
    </lineage>
</organism>
<dbReference type="EMBL" id="LAYC01000002">
    <property type="protein sequence ID" value="KYK56959.1"/>
    <property type="molecule type" value="Genomic_DNA"/>
</dbReference>
<name>A0A151GIQ1_DRECN</name>
<dbReference type="InParanoid" id="A0A151GIQ1"/>
<dbReference type="GeneID" id="63716608"/>
<sequence>MACNLGSLAKQLAAATESIRNDPAVLDKAENERAELIRAAEALLTTIKPADPMLEGHMAMVQFTVVRLFVGWKVFEAIPLEGSILYSDLAAAVQAEALLLVRLSRMLIATGLLRQVGADGVAHTASSAKFATPSPLCSLVRMAYVHVGQVGEPKRNAADPSTGSFDDTLKSLQSMPRYFDQFGRKEHFGKYGTISAFADGDPSLTVWQHINRDPERLSRFMDSMVAMASRMPMTGSYDFGWVVEKMGRDPDRVLVVDVGGGQGHALREMAQATKGLPLSRCVLEDLEEVVEEAKSRATGEMSQVQYVPVDFHSQQPIKGACVYYIRRCLHDYGDKDCIDILQQIRQAMAKDSRLLIVDQVLTDPPQPLASAVDIVMATIGGKERDEDGFKAITSQAGLRIIKMHASPGSDVAVIECEKVDGLE</sequence>
<reference evidence="5 6" key="1">
    <citation type="journal article" date="2016" name="Sci. Rep.">
        <title>Insights into Adaptations to a Near-Obligate Nematode Endoparasitic Lifestyle from the Finished Genome of Drechmeria coniospora.</title>
        <authorList>
            <person name="Zhang L."/>
            <person name="Zhou Z."/>
            <person name="Guo Q."/>
            <person name="Fokkens L."/>
            <person name="Miskei M."/>
            <person name="Pocsi I."/>
            <person name="Zhang W."/>
            <person name="Chen M."/>
            <person name="Wang L."/>
            <person name="Sun Y."/>
            <person name="Donzelli B.G."/>
            <person name="Gibson D.M."/>
            <person name="Nelson D.R."/>
            <person name="Luo J.G."/>
            <person name="Rep M."/>
            <person name="Liu H."/>
            <person name="Yang S."/>
            <person name="Wang J."/>
            <person name="Krasnoff S.B."/>
            <person name="Xu Y."/>
            <person name="Molnar I."/>
            <person name="Lin M."/>
        </authorList>
    </citation>
    <scope>NUCLEOTIDE SEQUENCE [LARGE SCALE GENOMIC DNA]</scope>
    <source>
        <strain evidence="5 6">ARSEF 6962</strain>
    </source>
</reference>
<dbReference type="STRING" id="98403.A0A151GIQ1"/>
<gene>
    <name evidence="5" type="ORF">DCS_03965</name>
</gene>
<keyword evidence="1" id="KW-0489">Methyltransferase</keyword>
<keyword evidence="3" id="KW-0949">S-adenosyl-L-methionine</keyword>
<dbReference type="InterPro" id="IPR016461">
    <property type="entry name" value="COMT-like"/>
</dbReference>
<dbReference type="Proteomes" id="UP000076580">
    <property type="component" value="Chromosome 02"/>
</dbReference>
<evidence type="ECO:0000256" key="1">
    <source>
        <dbReference type="ARBA" id="ARBA00022603"/>
    </source>
</evidence>
<dbReference type="AlphaFoldDB" id="A0A151GIQ1"/>